<feature type="repeat" description="PPR" evidence="2">
    <location>
        <begin position="204"/>
        <end position="238"/>
    </location>
</feature>
<dbReference type="Gene3D" id="1.25.40.10">
    <property type="entry name" value="Tetratricopeptide repeat domain"/>
    <property type="match status" value="3"/>
</dbReference>
<dbReference type="PROSITE" id="PS51375">
    <property type="entry name" value="PPR"/>
    <property type="match status" value="3"/>
</dbReference>
<evidence type="ECO:0000256" key="2">
    <source>
        <dbReference type="PROSITE-ProRule" id="PRU00708"/>
    </source>
</evidence>
<dbReference type="AlphaFoldDB" id="A0A835QRU0"/>
<dbReference type="FunFam" id="1.25.40.10:FF:000073">
    <property type="entry name" value="Pentatricopeptide repeat-containing protein chloroplastic"/>
    <property type="match status" value="1"/>
</dbReference>
<evidence type="ECO:0000313" key="3">
    <source>
        <dbReference type="EMBL" id="KAG0477559.1"/>
    </source>
</evidence>
<dbReference type="EMBL" id="JADCNM010000006">
    <property type="protein sequence ID" value="KAG0477559.1"/>
    <property type="molecule type" value="Genomic_DNA"/>
</dbReference>
<proteinExistence type="predicted"/>
<gene>
    <name evidence="3" type="ORF">HPP92_012278</name>
</gene>
<keyword evidence="1" id="KW-0677">Repeat</keyword>
<organism evidence="3 4">
    <name type="scientific">Vanilla planifolia</name>
    <name type="common">Vanilla</name>
    <dbReference type="NCBI Taxonomy" id="51239"/>
    <lineage>
        <taxon>Eukaryota</taxon>
        <taxon>Viridiplantae</taxon>
        <taxon>Streptophyta</taxon>
        <taxon>Embryophyta</taxon>
        <taxon>Tracheophyta</taxon>
        <taxon>Spermatophyta</taxon>
        <taxon>Magnoliopsida</taxon>
        <taxon>Liliopsida</taxon>
        <taxon>Asparagales</taxon>
        <taxon>Orchidaceae</taxon>
        <taxon>Vanilloideae</taxon>
        <taxon>Vanilleae</taxon>
        <taxon>Vanilla</taxon>
    </lineage>
</organism>
<evidence type="ECO:0000313" key="4">
    <source>
        <dbReference type="Proteomes" id="UP000639772"/>
    </source>
</evidence>
<dbReference type="PANTHER" id="PTHR47926">
    <property type="entry name" value="PENTATRICOPEPTIDE REPEAT-CONTAINING PROTEIN"/>
    <property type="match status" value="1"/>
</dbReference>
<dbReference type="GO" id="GO:0003723">
    <property type="term" value="F:RNA binding"/>
    <property type="evidence" value="ECO:0007669"/>
    <property type="project" value="InterPro"/>
</dbReference>
<dbReference type="OrthoDB" id="185373at2759"/>
<sequence length="271" mass="30078">MRSAGVVPNRYVLPAVLKSCAILRKPKFGESLHACAISFGLDSDLYTGNALMNFYCKMGGCRNDRKLLDEMPSRGLGARNANNMGASTMDSVWRLFDGMVERDVVSWNTVIGGNVESGLYEEALAMVRQMTHVGLRPDSFTLSTVLPIFAESGSVSNGKETHGYAIKNGMDREAFMGSSLIDMYAKCTLLEYSYHVMGRVANPDAIAWNSIIAASVQNGQFDDGLGFFRQMLQWKLRPMAVTFSCLLPACAHLNTLHLGKQLPWFYYQRRV</sequence>
<feature type="repeat" description="PPR" evidence="2">
    <location>
        <begin position="44"/>
        <end position="78"/>
    </location>
</feature>
<comment type="caution">
    <text evidence="3">The sequence shown here is derived from an EMBL/GenBank/DDBJ whole genome shotgun (WGS) entry which is preliminary data.</text>
</comment>
<dbReference type="InterPro" id="IPR002885">
    <property type="entry name" value="PPR_rpt"/>
</dbReference>
<protein>
    <recommendedName>
        <fullName evidence="5">Pentatricopeptide repeat-containing protein</fullName>
    </recommendedName>
</protein>
<dbReference type="Proteomes" id="UP000639772">
    <property type="component" value="Chromosome 6"/>
</dbReference>
<name>A0A835QRU0_VANPL</name>
<evidence type="ECO:0000256" key="1">
    <source>
        <dbReference type="ARBA" id="ARBA00022737"/>
    </source>
</evidence>
<dbReference type="Pfam" id="PF13041">
    <property type="entry name" value="PPR_2"/>
    <property type="match status" value="2"/>
</dbReference>
<dbReference type="PANTHER" id="PTHR47926:SF477">
    <property type="entry name" value="PENTATRICOPEPTIDE REPEAT-CONTAINING PROTEIN"/>
    <property type="match status" value="1"/>
</dbReference>
<feature type="repeat" description="PPR" evidence="2">
    <location>
        <begin position="103"/>
        <end position="137"/>
    </location>
</feature>
<dbReference type="NCBIfam" id="TIGR00756">
    <property type="entry name" value="PPR"/>
    <property type="match status" value="2"/>
</dbReference>
<dbReference type="GO" id="GO:0009451">
    <property type="term" value="P:RNA modification"/>
    <property type="evidence" value="ECO:0007669"/>
    <property type="project" value="InterPro"/>
</dbReference>
<dbReference type="InterPro" id="IPR011990">
    <property type="entry name" value="TPR-like_helical_dom_sf"/>
</dbReference>
<evidence type="ECO:0008006" key="5">
    <source>
        <dbReference type="Google" id="ProtNLM"/>
    </source>
</evidence>
<reference evidence="3 4" key="1">
    <citation type="journal article" date="2020" name="Nat. Food">
        <title>A phased Vanilla planifolia genome enables genetic improvement of flavour and production.</title>
        <authorList>
            <person name="Hasing T."/>
            <person name="Tang H."/>
            <person name="Brym M."/>
            <person name="Khazi F."/>
            <person name="Huang T."/>
            <person name="Chambers A.H."/>
        </authorList>
    </citation>
    <scope>NUCLEOTIDE SEQUENCE [LARGE SCALE GENOMIC DNA]</scope>
    <source>
        <tissue evidence="3">Leaf</tissue>
    </source>
</reference>
<dbReference type="InterPro" id="IPR046960">
    <property type="entry name" value="PPR_At4g14850-like_plant"/>
</dbReference>
<accession>A0A835QRU0</accession>